<organism evidence="8 9">
    <name type="scientific">Actinomyces denticolens</name>
    <dbReference type="NCBI Taxonomy" id="52767"/>
    <lineage>
        <taxon>Bacteria</taxon>
        <taxon>Bacillati</taxon>
        <taxon>Actinomycetota</taxon>
        <taxon>Actinomycetes</taxon>
        <taxon>Actinomycetales</taxon>
        <taxon>Actinomycetaceae</taxon>
        <taxon>Actinomyces</taxon>
    </lineage>
</organism>
<comment type="subcellular location">
    <subcellularLocation>
        <location evidence="1">Membrane</location>
        <topology evidence="1">Multi-pass membrane protein</topology>
    </subcellularLocation>
</comment>
<dbReference type="EMBL" id="FQYL01000018">
    <property type="protein sequence ID" value="SHJ28195.1"/>
    <property type="molecule type" value="Genomic_DNA"/>
</dbReference>
<evidence type="ECO:0000256" key="1">
    <source>
        <dbReference type="ARBA" id="ARBA00004141"/>
    </source>
</evidence>
<feature type="transmembrane region" description="Helical" evidence="7">
    <location>
        <begin position="46"/>
        <end position="64"/>
    </location>
</feature>
<keyword evidence="9" id="KW-1185">Reference proteome</keyword>
<feature type="transmembrane region" description="Helical" evidence="7">
    <location>
        <begin position="100"/>
        <end position="125"/>
    </location>
</feature>
<dbReference type="Pfam" id="PF01594">
    <property type="entry name" value="AI-2E_transport"/>
    <property type="match status" value="1"/>
</dbReference>
<evidence type="ECO:0000313" key="8">
    <source>
        <dbReference type="EMBL" id="SHJ28195.1"/>
    </source>
</evidence>
<keyword evidence="3 7" id="KW-0812">Transmembrane</keyword>
<feature type="transmembrane region" description="Helical" evidence="7">
    <location>
        <begin position="297"/>
        <end position="315"/>
    </location>
</feature>
<dbReference type="PANTHER" id="PTHR21716:SF64">
    <property type="entry name" value="AI-2 TRANSPORT PROTEIN TQSA"/>
    <property type="match status" value="1"/>
</dbReference>
<reference evidence="8 9" key="1">
    <citation type="submission" date="2016-11" db="EMBL/GenBank/DDBJ databases">
        <authorList>
            <person name="Varghese N."/>
            <person name="Submissions S."/>
        </authorList>
    </citation>
    <scope>NUCLEOTIDE SEQUENCE [LARGE SCALE GENOMIC DNA]</scope>
    <source>
        <strain evidence="8 9">PA</strain>
    </source>
</reference>
<proteinExistence type="inferred from homology"/>
<dbReference type="InterPro" id="IPR002549">
    <property type="entry name" value="AI-2E-like"/>
</dbReference>
<comment type="caution">
    <text evidence="8">The sequence shown here is derived from an EMBL/GenBank/DDBJ whole genome shotgun (WGS) entry which is preliminary data.</text>
</comment>
<comment type="similarity">
    <text evidence="2">Belongs to the autoinducer-2 exporter (AI-2E) (TC 2.A.86) family.</text>
</comment>
<dbReference type="Proteomes" id="UP000184390">
    <property type="component" value="Unassembled WGS sequence"/>
</dbReference>
<evidence type="ECO:0000256" key="3">
    <source>
        <dbReference type="ARBA" id="ARBA00022692"/>
    </source>
</evidence>
<evidence type="ECO:0000256" key="7">
    <source>
        <dbReference type="SAM" id="Phobius"/>
    </source>
</evidence>
<protein>
    <submittedName>
        <fullName evidence="8">Predicted PurR-regulated permease PerM</fullName>
    </submittedName>
</protein>
<feature type="transmembrane region" description="Helical" evidence="7">
    <location>
        <begin position="180"/>
        <end position="199"/>
    </location>
</feature>
<dbReference type="PANTHER" id="PTHR21716">
    <property type="entry name" value="TRANSMEMBRANE PROTEIN"/>
    <property type="match status" value="1"/>
</dbReference>
<feature type="region of interest" description="Disordered" evidence="6">
    <location>
        <begin position="379"/>
        <end position="417"/>
    </location>
</feature>
<dbReference type="RefSeq" id="WP_231952658.1">
    <property type="nucleotide sequence ID" value="NZ_BDIO01000006.1"/>
</dbReference>
<gene>
    <name evidence="8" type="ORF">SAMN05216246_11833</name>
</gene>
<feature type="transmembrane region" description="Helical" evidence="7">
    <location>
        <begin position="232"/>
        <end position="254"/>
    </location>
</feature>
<evidence type="ECO:0000256" key="6">
    <source>
        <dbReference type="SAM" id="MobiDB-lite"/>
    </source>
</evidence>
<name>A0ABY1IK17_9ACTO</name>
<accession>A0ABY1IK17</accession>
<feature type="transmembrane region" description="Helical" evidence="7">
    <location>
        <begin position="70"/>
        <end position="88"/>
    </location>
</feature>
<feature type="transmembrane region" description="Helical" evidence="7">
    <location>
        <begin position="335"/>
        <end position="357"/>
    </location>
</feature>
<keyword evidence="4 7" id="KW-1133">Transmembrane helix</keyword>
<evidence type="ECO:0000256" key="2">
    <source>
        <dbReference type="ARBA" id="ARBA00009773"/>
    </source>
</evidence>
<feature type="transmembrane region" description="Helical" evidence="7">
    <location>
        <begin position="260"/>
        <end position="290"/>
    </location>
</feature>
<feature type="region of interest" description="Disordered" evidence="6">
    <location>
        <begin position="1"/>
        <end position="41"/>
    </location>
</feature>
<evidence type="ECO:0000256" key="5">
    <source>
        <dbReference type="ARBA" id="ARBA00023136"/>
    </source>
</evidence>
<feature type="compositionally biased region" description="Acidic residues" evidence="6">
    <location>
        <begin position="408"/>
        <end position="417"/>
    </location>
</feature>
<evidence type="ECO:0000313" key="9">
    <source>
        <dbReference type="Proteomes" id="UP000184390"/>
    </source>
</evidence>
<evidence type="ECO:0000256" key="4">
    <source>
        <dbReference type="ARBA" id="ARBA00022989"/>
    </source>
</evidence>
<sequence length="417" mass="44337">MSTASAKTERPTPSPPATTAGRTAPGPLAPSSPAPAGEPGRSQGETIAFTVAALAVCCAGMYYARGLIGPVFLALTLVITVRPLITWATRHRIPRPVSALAAIVIIYTFVVGLFAFLGIAVMQLIDTLPGYSDRFADIWTQLQDRLTRLGMSQADLVAQASKAVDTSKVVSFAQALLEQISGIGSMLMVMGLAVIFLMFDMARIERRTRALVVLKPGLASALAGFAESVRSYWLVSTVFGLIVAVLDTMALWWLDVPMAITWGVVAFVTNYIPNIGFVIGVMPPALLAVVDSGPWTALWVIVIYSLLNFVIQSIIQPKFTGDAVGLNTTVTFVSLLFWSQVIGALGAILAIPLTLFAKAILIDTDRRAAWVGLFLSAGDNPPDPVEQVDLDDVDRADLDGDGPGPDAPEADEPVIAE</sequence>
<keyword evidence="5 7" id="KW-0472">Membrane</keyword>